<sequence>MLVATGYYIPFVISLAQRHPDWGYLNYALLLFGVALSFSTLQDTAKTQNKFSKKIWESPEKGRMALLLLAMLAFGFIACGLLMHCFSSSEVTSNIAVGVIVLGIGFVGVLKSGIEMFENHRKDKNITQDNPEHQDGL</sequence>
<evidence type="ECO:0000313" key="2">
    <source>
        <dbReference type="EMBL" id="SFW66312.1"/>
    </source>
</evidence>
<dbReference type="AlphaFoldDB" id="A0A1K1R2F4"/>
<proteinExistence type="predicted"/>
<protein>
    <submittedName>
        <fullName evidence="2">Uncharacterized protein</fullName>
    </submittedName>
</protein>
<name>A0A1K1R2F4_9FLAO</name>
<feature type="transmembrane region" description="Helical" evidence="1">
    <location>
        <begin position="95"/>
        <end position="114"/>
    </location>
</feature>
<evidence type="ECO:0000256" key="1">
    <source>
        <dbReference type="SAM" id="Phobius"/>
    </source>
</evidence>
<feature type="transmembrane region" description="Helical" evidence="1">
    <location>
        <begin position="24"/>
        <end position="41"/>
    </location>
</feature>
<reference evidence="2 3" key="1">
    <citation type="submission" date="2016-11" db="EMBL/GenBank/DDBJ databases">
        <authorList>
            <person name="Jaros S."/>
            <person name="Januszkiewicz K."/>
            <person name="Wedrychowicz H."/>
        </authorList>
    </citation>
    <scope>NUCLEOTIDE SEQUENCE [LARGE SCALE GENOMIC DNA]</scope>
    <source>
        <strain evidence="2 3">CGMCC 1.12145</strain>
    </source>
</reference>
<accession>A0A1K1R2F4</accession>
<keyword evidence="1" id="KW-1133">Transmembrane helix</keyword>
<keyword evidence="1" id="KW-0812">Transmembrane</keyword>
<dbReference type="Proteomes" id="UP000182248">
    <property type="component" value="Unassembled WGS sequence"/>
</dbReference>
<organism evidence="2 3">
    <name type="scientific">Sinomicrobium oceani</name>
    <dbReference type="NCBI Taxonomy" id="1150368"/>
    <lineage>
        <taxon>Bacteria</taxon>
        <taxon>Pseudomonadati</taxon>
        <taxon>Bacteroidota</taxon>
        <taxon>Flavobacteriia</taxon>
        <taxon>Flavobacteriales</taxon>
        <taxon>Flavobacteriaceae</taxon>
        <taxon>Sinomicrobium</taxon>
    </lineage>
</organism>
<keyword evidence="1" id="KW-0472">Membrane</keyword>
<dbReference type="EMBL" id="FPJE01000018">
    <property type="protein sequence ID" value="SFW66312.1"/>
    <property type="molecule type" value="Genomic_DNA"/>
</dbReference>
<feature type="transmembrane region" description="Helical" evidence="1">
    <location>
        <begin position="62"/>
        <end position="83"/>
    </location>
</feature>
<evidence type="ECO:0000313" key="3">
    <source>
        <dbReference type="Proteomes" id="UP000182248"/>
    </source>
</evidence>
<gene>
    <name evidence="2" type="ORF">SAMN02927921_03106</name>
</gene>
<keyword evidence="3" id="KW-1185">Reference proteome</keyword>